<evidence type="ECO:0000313" key="1">
    <source>
        <dbReference type="EMBL" id="KAG0428684.1"/>
    </source>
</evidence>
<reference evidence="1 2" key="1">
    <citation type="journal article" date="2020" name="Cell">
        <title>Large-Scale Comparative Analyses of Tick Genomes Elucidate Their Genetic Diversity and Vector Capacities.</title>
        <authorList>
            <consortium name="Tick Genome and Microbiome Consortium (TIGMIC)"/>
            <person name="Jia N."/>
            <person name="Wang J."/>
            <person name="Shi W."/>
            <person name="Du L."/>
            <person name="Sun Y."/>
            <person name="Zhan W."/>
            <person name="Jiang J.F."/>
            <person name="Wang Q."/>
            <person name="Zhang B."/>
            <person name="Ji P."/>
            <person name="Bell-Sakyi L."/>
            <person name="Cui X.M."/>
            <person name="Yuan T.T."/>
            <person name="Jiang B.G."/>
            <person name="Yang W.F."/>
            <person name="Lam T.T."/>
            <person name="Chang Q.C."/>
            <person name="Ding S.J."/>
            <person name="Wang X.J."/>
            <person name="Zhu J.G."/>
            <person name="Ruan X.D."/>
            <person name="Zhao L."/>
            <person name="Wei J.T."/>
            <person name="Ye R.Z."/>
            <person name="Que T.C."/>
            <person name="Du C.H."/>
            <person name="Zhou Y.H."/>
            <person name="Cheng J.X."/>
            <person name="Dai P.F."/>
            <person name="Guo W.B."/>
            <person name="Han X.H."/>
            <person name="Huang E.J."/>
            <person name="Li L.F."/>
            <person name="Wei W."/>
            <person name="Gao Y.C."/>
            <person name="Liu J.Z."/>
            <person name="Shao H.Z."/>
            <person name="Wang X."/>
            <person name="Wang C.C."/>
            <person name="Yang T.C."/>
            <person name="Huo Q.B."/>
            <person name="Li W."/>
            <person name="Chen H.Y."/>
            <person name="Chen S.E."/>
            <person name="Zhou L.G."/>
            <person name="Ni X.B."/>
            <person name="Tian J.H."/>
            <person name="Sheng Y."/>
            <person name="Liu T."/>
            <person name="Pan Y.S."/>
            <person name="Xia L.Y."/>
            <person name="Li J."/>
            <person name="Zhao F."/>
            <person name="Cao W.C."/>
        </authorList>
    </citation>
    <scope>NUCLEOTIDE SEQUENCE [LARGE SCALE GENOMIC DNA]</scope>
    <source>
        <strain evidence="1">Iper-2018</strain>
    </source>
</reference>
<evidence type="ECO:0000313" key="2">
    <source>
        <dbReference type="Proteomes" id="UP000805193"/>
    </source>
</evidence>
<sequence length="516" mass="57812">MRRLSKKIKTSARLRMPLPKEDIKVILGIRGSINLRRECPGDLANAAAQATGMPRGSVMADSFCVNGEQNILIIGTSNVDRAKAYGRITSLAINGKNHDVSAYAAAPHNSCKGVIKNINPKYTQEDLEEAIIGLRNHMARGVKRIGNSRAVAILFEGYKVPYTVCFWGFMVKCSLYRKTYDTCWNCGEVGHRADVCPTPTPTKCPSCGKLGREEHLCSPECKLCGGPHPTGDKTCRHRHKTPYIITKRKWEKQQLPDKEPAPEKNQVNFSELDRPSRRSKRGSSTGRSRSRSTSGSRPGRSRSNSRSRSRSRRRVRDPSPDRNVTWAETASGKKSKSEPTETSELEDLRRTVKDKDRAIDRLLRKMDEDKRRHEETEKHLMNRIDDLMKGLKDIPLQQQDVTRTPNPSDQPSTTAELAPVPLQRVSSRKLRQPGDATLVKVVGAEGGRRGRGHVTGGRRRRHELARDSACYARLKLAGTSGPGCLAWPMANPGAVHQRGLEQDRWKRRALAIWSRL</sequence>
<protein>
    <submittedName>
        <fullName evidence="1">Uncharacterized protein</fullName>
    </submittedName>
</protein>
<proteinExistence type="predicted"/>
<gene>
    <name evidence="1" type="ORF">HPB47_024348</name>
</gene>
<accession>A0AC60Q547</accession>
<keyword evidence="2" id="KW-1185">Reference proteome</keyword>
<dbReference type="Proteomes" id="UP000805193">
    <property type="component" value="Unassembled WGS sequence"/>
</dbReference>
<comment type="caution">
    <text evidence="1">The sequence shown here is derived from an EMBL/GenBank/DDBJ whole genome shotgun (WGS) entry which is preliminary data.</text>
</comment>
<dbReference type="EMBL" id="JABSTQ010009496">
    <property type="protein sequence ID" value="KAG0428684.1"/>
    <property type="molecule type" value="Genomic_DNA"/>
</dbReference>
<name>A0AC60Q547_IXOPE</name>
<organism evidence="1 2">
    <name type="scientific">Ixodes persulcatus</name>
    <name type="common">Taiga tick</name>
    <dbReference type="NCBI Taxonomy" id="34615"/>
    <lineage>
        <taxon>Eukaryota</taxon>
        <taxon>Metazoa</taxon>
        <taxon>Ecdysozoa</taxon>
        <taxon>Arthropoda</taxon>
        <taxon>Chelicerata</taxon>
        <taxon>Arachnida</taxon>
        <taxon>Acari</taxon>
        <taxon>Parasitiformes</taxon>
        <taxon>Ixodida</taxon>
        <taxon>Ixodoidea</taxon>
        <taxon>Ixodidae</taxon>
        <taxon>Ixodinae</taxon>
        <taxon>Ixodes</taxon>
    </lineage>
</organism>